<organism evidence="3 4">
    <name type="scientific">Cristinia sonorae</name>
    <dbReference type="NCBI Taxonomy" id="1940300"/>
    <lineage>
        <taxon>Eukaryota</taxon>
        <taxon>Fungi</taxon>
        <taxon>Dikarya</taxon>
        <taxon>Basidiomycota</taxon>
        <taxon>Agaricomycotina</taxon>
        <taxon>Agaricomycetes</taxon>
        <taxon>Agaricomycetidae</taxon>
        <taxon>Agaricales</taxon>
        <taxon>Pleurotineae</taxon>
        <taxon>Stephanosporaceae</taxon>
        <taxon>Cristinia</taxon>
    </lineage>
</organism>
<proteinExistence type="predicted"/>
<dbReference type="AlphaFoldDB" id="A0A8K0UR25"/>
<keyword evidence="4" id="KW-1185">Reference proteome</keyword>
<gene>
    <name evidence="3" type="ORF">BXZ70DRAFT_49841</name>
</gene>
<reference evidence="3" key="1">
    <citation type="journal article" date="2021" name="New Phytol.">
        <title>Evolutionary innovations through gain and loss of genes in the ectomycorrhizal Boletales.</title>
        <authorList>
            <person name="Wu G."/>
            <person name="Miyauchi S."/>
            <person name="Morin E."/>
            <person name="Kuo A."/>
            <person name="Drula E."/>
            <person name="Varga T."/>
            <person name="Kohler A."/>
            <person name="Feng B."/>
            <person name="Cao Y."/>
            <person name="Lipzen A."/>
            <person name="Daum C."/>
            <person name="Hundley H."/>
            <person name="Pangilinan J."/>
            <person name="Johnson J."/>
            <person name="Barry K."/>
            <person name="LaButti K."/>
            <person name="Ng V."/>
            <person name="Ahrendt S."/>
            <person name="Min B."/>
            <person name="Choi I.G."/>
            <person name="Park H."/>
            <person name="Plett J.M."/>
            <person name="Magnuson J."/>
            <person name="Spatafora J.W."/>
            <person name="Nagy L.G."/>
            <person name="Henrissat B."/>
            <person name="Grigoriev I.V."/>
            <person name="Yang Z.L."/>
            <person name="Xu J."/>
            <person name="Martin F.M."/>
        </authorList>
    </citation>
    <scope>NUCLEOTIDE SEQUENCE</scope>
    <source>
        <strain evidence="3">KKN 215</strain>
    </source>
</reference>
<dbReference type="Proteomes" id="UP000813824">
    <property type="component" value="Unassembled WGS sequence"/>
</dbReference>
<sequence length="495" mass="55773">MPPKRRPPRAKKAQTKKPGRESGLEEWSAEAVLEPHEWRAETIGLTHYVCRSLSTGDSFVVRVGDDVEMVSEDGPDNIWLAQVQQIRCRKSDIDESSPMIWLLVRWYYSAADLADNLDNFAHLLPATSHFAPRERTLSDKCDIQGFTQVKGCAYVHDWCEQELDPPEIGRDHYFLRGTLHFDDRRFNCPDVFDDACTLCKKPYSPYPKIESSCDTSARQTMHFCPRPKCRRWFHRACLEDGSLEPPIDYIAPRDIRFLAVDPDIQDPHPVFKPYTFHRPTGGKMSNVDHNSESQPWDKVLSELTHGKAGKQGTVGKGLGEGIVKMAMQPILRKPNSEGTFSIAGNVRDVVLARRFVYQFLEGWHDIFEIIKERVDAFNAQLCAAGASVSLSVSEIMASFDVDCRGSDDSYSESEGTVPPKEKGEVLQDANKVAEDAGLKSLLDILKWDIEDGMNCTRLLASPYPPYWEKKAELFMQGDFLSSSPAVMCPLCAGCI</sequence>
<evidence type="ECO:0000259" key="2">
    <source>
        <dbReference type="PROSITE" id="PS51038"/>
    </source>
</evidence>
<dbReference type="PROSITE" id="PS51038">
    <property type="entry name" value="BAH"/>
    <property type="match status" value="1"/>
</dbReference>
<evidence type="ECO:0000313" key="4">
    <source>
        <dbReference type="Proteomes" id="UP000813824"/>
    </source>
</evidence>
<feature type="region of interest" description="Disordered" evidence="1">
    <location>
        <begin position="1"/>
        <end position="25"/>
    </location>
</feature>
<dbReference type="InterPro" id="IPR043151">
    <property type="entry name" value="BAH_sf"/>
</dbReference>
<feature type="compositionally biased region" description="Basic residues" evidence="1">
    <location>
        <begin position="1"/>
        <end position="17"/>
    </location>
</feature>
<dbReference type="InterPro" id="IPR001025">
    <property type="entry name" value="BAH_dom"/>
</dbReference>
<dbReference type="EMBL" id="JAEVFJ010000010">
    <property type="protein sequence ID" value="KAH8102052.1"/>
    <property type="molecule type" value="Genomic_DNA"/>
</dbReference>
<evidence type="ECO:0000313" key="3">
    <source>
        <dbReference type="EMBL" id="KAH8102052.1"/>
    </source>
</evidence>
<dbReference type="Gene3D" id="2.30.30.490">
    <property type="match status" value="1"/>
</dbReference>
<accession>A0A8K0UR25</accession>
<feature type="domain" description="BAH" evidence="2">
    <location>
        <begin position="59"/>
        <end position="190"/>
    </location>
</feature>
<name>A0A8K0UR25_9AGAR</name>
<dbReference type="OrthoDB" id="10259622at2759"/>
<dbReference type="PANTHER" id="PTHR46364">
    <property type="entry name" value="OS08G0421900 PROTEIN"/>
    <property type="match status" value="1"/>
</dbReference>
<evidence type="ECO:0000256" key="1">
    <source>
        <dbReference type="SAM" id="MobiDB-lite"/>
    </source>
</evidence>
<comment type="caution">
    <text evidence="3">The sequence shown here is derived from an EMBL/GenBank/DDBJ whole genome shotgun (WGS) entry which is preliminary data.</text>
</comment>
<dbReference type="GO" id="GO:0003682">
    <property type="term" value="F:chromatin binding"/>
    <property type="evidence" value="ECO:0007669"/>
    <property type="project" value="InterPro"/>
</dbReference>
<protein>
    <recommendedName>
        <fullName evidence="2">BAH domain-containing protein</fullName>
    </recommendedName>
</protein>